<evidence type="ECO:0000256" key="3">
    <source>
        <dbReference type="ARBA" id="ARBA00022801"/>
    </source>
</evidence>
<feature type="chain" id="PRO_5047397699" evidence="6">
    <location>
        <begin position="36"/>
        <end position="668"/>
    </location>
</feature>
<dbReference type="InterPro" id="IPR014718">
    <property type="entry name" value="GH-type_carb-bd"/>
</dbReference>
<evidence type="ECO:0000256" key="5">
    <source>
        <dbReference type="ARBA" id="ARBA00023295"/>
    </source>
</evidence>
<evidence type="ECO:0000256" key="4">
    <source>
        <dbReference type="ARBA" id="ARBA00022837"/>
    </source>
</evidence>
<dbReference type="Gene3D" id="2.70.98.10">
    <property type="match status" value="1"/>
</dbReference>
<comment type="cofactor">
    <cofactor evidence="1">
        <name>Ca(2+)</name>
        <dbReference type="ChEBI" id="CHEBI:29108"/>
    </cofactor>
</comment>
<feature type="signal peptide" evidence="6">
    <location>
        <begin position="1"/>
        <end position="35"/>
    </location>
</feature>
<gene>
    <name evidence="10" type="ORF">GCM10022395_26020</name>
</gene>
<protein>
    <submittedName>
        <fullName evidence="10">Glycoside hydrolase family 97 protein</fullName>
    </submittedName>
</protein>
<evidence type="ECO:0000313" key="11">
    <source>
        <dbReference type="Proteomes" id="UP001500954"/>
    </source>
</evidence>
<dbReference type="PANTHER" id="PTHR35803">
    <property type="entry name" value="GLUCAN 1,4-ALPHA-GLUCOSIDASE SUSB-RELATED"/>
    <property type="match status" value="1"/>
</dbReference>
<dbReference type="SUPFAM" id="SSF51445">
    <property type="entry name" value="(Trans)glycosidases"/>
    <property type="match status" value="1"/>
</dbReference>
<dbReference type="InterPro" id="IPR052720">
    <property type="entry name" value="Glycosyl_hydrolase_97"/>
</dbReference>
<feature type="domain" description="Glycosyl-hydrolase 97 catalytic" evidence="7">
    <location>
        <begin position="319"/>
        <end position="472"/>
    </location>
</feature>
<dbReference type="Pfam" id="PF14508">
    <property type="entry name" value="GH97_N"/>
    <property type="match status" value="1"/>
</dbReference>
<dbReference type="InterPro" id="IPR029486">
    <property type="entry name" value="GH97_N"/>
</dbReference>
<organism evidence="10 11">
    <name type="scientific">Snuella lapsa</name>
    <dbReference type="NCBI Taxonomy" id="870481"/>
    <lineage>
        <taxon>Bacteria</taxon>
        <taxon>Pseudomonadati</taxon>
        <taxon>Bacteroidota</taxon>
        <taxon>Flavobacteriia</taxon>
        <taxon>Flavobacteriales</taxon>
        <taxon>Flavobacteriaceae</taxon>
        <taxon>Snuella</taxon>
    </lineage>
</organism>
<evidence type="ECO:0000256" key="2">
    <source>
        <dbReference type="ARBA" id="ARBA00011245"/>
    </source>
</evidence>
<dbReference type="EMBL" id="BAABCY010000070">
    <property type="protein sequence ID" value="GAA3575806.1"/>
    <property type="molecule type" value="Genomic_DNA"/>
</dbReference>
<keyword evidence="4" id="KW-0106">Calcium</keyword>
<evidence type="ECO:0000256" key="1">
    <source>
        <dbReference type="ARBA" id="ARBA00001913"/>
    </source>
</evidence>
<dbReference type="InterPro" id="IPR017853">
    <property type="entry name" value="GH"/>
</dbReference>
<dbReference type="InterPro" id="IPR029483">
    <property type="entry name" value="GH97_C"/>
</dbReference>
<comment type="caution">
    <text evidence="10">The sequence shown here is derived from an EMBL/GenBank/DDBJ whole genome shotgun (WGS) entry which is preliminary data.</text>
</comment>
<evidence type="ECO:0000313" key="10">
    <source>
        <dbReference type="EMBL" id="GAA3575806.1"/>
    </source>
</evidence>
<dbReference type="GO" id="GO:0016787">
    <property type="term" value="F:hydrolase activity"/>
    <property type="evidence" value="ECO:0007669"/>
    <property type="project" value="UniProtKB-KW"/>
</dbReference>
<reference evidence="11" key="1">
    <citation type="journal article" date="2019" name="Int. J. Syst. Evol. Microbiol.">
        <title>The Global Catalogue of Microorganisms (GCM) 10K type strain sequencing project: providing services to taxonomists for standard genome sequencing and annotation.</title>
        <authorList>
            <consortium name="The Broad Institute Genomics Platform"/>
            <consortium name="The Broad Institute Genome Sequencing Center for Infectious Disease"/>
            <person name="Wu L."/>
            <person name="Ma J."/>
        </authorList>
    </citation>
    <scope>NUCLEOTIDE SEQUENCE [LARGE SCALE GENOMIC DNA]</scope>
    <source>
        <strain evidence="11">JCM 17111</strain>
    </source>
</reference>
<evidence type="ECO:0000256" key="6">
    <source>
        <dbReference type="SAM" id="SignalP"/>
    </source>
</evidence>
<proteinExistence type="predicted"/>
<dbReference type="Gene3D" id="2.60.40.1180">
    <property type="entry name" value="Golgi alpha-mannosidase II"/>
    <property type="match status" value="1"/>
</dbReference>
<accession>A0ABP6Y5S7</accession>
<dbReference type="Proteomes" id="UP001500954">
    <property type="component" value="Unassembled WGS sequence"/>
</dbReference>
<keyword evidence="5" id="KW-0326">Glycosidase</keyword>
<dbReference type="InterPro" id="IPR013780">
    <property type="entry name" value="Glyco_hydro_b"/>
</dbReference>
<feature type="domain" description="Glycosyl-hydrolase 97 C-terminal oligomerisation" evidence="9">
    <location>
        <begin position="571"/>
        <end position="665"/>
    </location>
</feature>
<comment type="subunit">
    <text evidence="2">Monomer.</text>
</comment>
<dbReference type="Gene3D" id="3.20.20.70">
    <property type="entry name" value="Aldolase class I"/>
    <property type="match status" value="1"/>
</dbReference>
<dbReference type="InterPro" id="IPR019563">
    <property type="entry name" value="GH97_catalytic"/>
</dbReference>
<keyword evidence="11" id="KW-1185">Reference proteome</keyword>
<dbReference type="Pfam" id="PF14509">
    <property type="entry name" value="GH97_C"/>
    <property type="match status" value="1"/>
</dbReference>
<name>A0ABP6Y5S7_9FLAO</name>
<dbReference type="PANTHER" id="PTHR35803:SF2">
    <property type="entry name" value="RETAINING ALPHA-GALACTOSIDASE"/>
    <property type="match status" value="1"/>
</dbReference>
<feature type="domain" description="Glycosyl-hydrolase 97 N-terminal" evidence="8">
    <location>
        <begin position="40"/>
        <end position="301"/>
    </location>
</feature>
<evidence type="ECO:0000259" key="7">
    <source>
        <dbReference type="Pfam" id="PF10566"/>
    </source>
</evidence>
<evidence type="ECO:0000259" key="9">
    <source>
        <dbReference type="Pfam" id="PF14509"/>
    </source>
</evidence>
<keyword evidence="3 10" id="KW-0378">Hydrolase</keyword>
<sequence length="668" mass="76614">MTPLIKKTNKMTMTNKVLTLFTIALLLGLSQHTVAQNFKISSRDNQTTINVNVDKQITWSVTKYGVEVLPEVKIDMSVDGKPLAENPKILSNKTITYNAPITAVVPHKSKEIQDVYNELQLKFKGGFGLQFRVYDEGVAYRFHTKKRGEIEINSETLDITFRSGTRSLFPEEKSMYSHYERLYLDKKLDSIASGQFCSLPVMFNTTDAIRILYSEADTYDYPHMFLQGNSSNKLSALFPKAVAEIKPQPGRRVDRNVIITKEHSYIAKTNGTRTFPWRFFVISNEDKTFIEQDMVFKLSSPLAIENTNWIKPGKVAWDWWNANNIYGVDFESGLNTATYKYYIDFASAYNIEYVILDEGWTKSTTEILGFNPDIDVKELIRYGKEKGVGIILWCLWKPLDENMTEILDTYAGWGAKGVKVDFMQRADQYMVNSYTEIARECAKRELLVDYHGAFKPAGLRRAYPNVLSYEGVRGNEHNKWANYITPEHNLTLPFIRMAVGPMDYTPGAMRNAQEKNHSINFERPISLGTRAHQVSMYVIFESSLQMLCDAPSAYQKDEHTARFISQIPTIWDETKALHARLGEYLAIARKNGDNWYVGAMNNWKARTLDIDFSFLPEGDFEMTIFKDGANANRYAEDYKIEKINVDRNTRKTINLAKGGGWTAILKKR</sequence>
<dbReference type="Pfam" id="PF10566">
    <property type="entry name" value="Glyco_hydro_97"/>
    <property type="match status" value="1"/>
</dbReference>
<dbReference type="InterPro" id="IPR013785">
    <property type="entry name" value="Aldolase_TIM"/>
</dbReference>
<keyword evidence="6" id="KW-0732">Signal</keyword>
<evidence type="ECO:0000259" key="8">
    <source>
        <dbReference type="Pfam" id="PF14508"/>
    </source>
</evidence>